<dbReference type="OrthoDB" id="199717at2759"/>
<dbReference type="GO" id="GO:0071013">
    <property type="term" value="C:catalytic step 2 spliceosome"/>
    <property type="evidence" value="ECO:0007669"/>
    <property type="project" value="TreeGrafter"/>
</dbReference>
<evidence type="ECO:0000256" key="7">
    <source>
        <dbReference type="ARBA" id="ARBA00023187"/>
    </source>
</evidence>
<accession>A0A3N4KJD3</accession>
<dbReference type="Proteomes" id="UP000277580">
    <property type="component" value="Unassembled WGS sequence"/>
</dbReference>
<comment type="function">
    <text evidence="1 9">Involved in pre-mRNA splicing.</text>
</comment>
<evidence type="ECO:0000313" key="12">
    <source>
        <dbReference type="Proteomes" id="UP000277580"/>
    </source>
</evidence>
<reference evidence="11 12" key="1">
    <citation type="journal article" date="2018" name="Nat. Ecol. Evol.">
        <title>Pezizomycetes genomes reveal the molecular basis of ectomycorrhizal truffle lifestyle.</title>
        <authorList>
            <person name="Murat C."/>
            <person name="Payen T."/>
            <person name="Noel B."/>
            <person name="Kuo A."/>
            <person name="Morin E."/>
            <person name="Chen J."/>
            <person name="Kohler A."/>
            <person name="Krizsan K."/>
            <person name="Balestrini R."/>
            <person name="Da Silva C."/>
            <person name="Montanini B."/>
            <person name="Hainaut M."/>
            <person name="Levati E."/>
            <person name="Barry K.W."/>
            <person name="Belfiori B."/>
            <person name="Cichocki N."/>
            <person name="Clum A."/>
            <person name="Dockter R.B."/>
            <person name="Fauchery L."/>
            <person name="Guy J."/>
            <person name="Iotti M."/>
            <person name="Le Tacon F."/>
            <person name="Lindquist E.A."/>
            <person name="Lipzen A."/>
            <person name="Malagnac F."/>
            <person name="Mello A."/>
            <person name="Molinier V."/>
            <person name="Miyauchi S."/>
            <person name="Poulain J."/>
            <person name="Riccioni C."/>
            <person name="Rubini A."/>
            <person name="Sitrit Y."/>
            <person name="Splivallo R."/>
            <person name="Traeger S."/>
            <person name="Wang M."/>
            <person name="Zifcakova L."/>
            <person name="Wipf D."/>
            <person name="Zambonelli A."/>
            <person name="Paolocci F."/>
            <person name="Nowrousian M."/>
            <person name="Ottonello S."/>
            <person name="Baldrian P."/>
            <person name="Spatafora J.W."/>
            <person name="Henrissat B."/>
            <person name="Nagy L.G."/>
            <person name="Aury J.M."/>
            <person name="Wincker P."/>
            <person name="Grigoriev I.V."/>
            <person name="Bonfante P."/>
            <person name="Martin F.M."/>
        </authorList>
    </citation>
    <scope>NUCLEOTIDE SEQUENCE [LARGE SCALE GENOMIC DNA]</scope>
    <source>
        <strain evidence="11 12">CCBAS932</strain>
    </source>
</reference>
<comment type="subunit">
    <text evidence="9">May be part of a spliceosome complex.</text>
</comment>
<comment type="similarity">
    <text evidence="3 9">Belongs to the SYF2 family.</text>
</comment>
<evidence type="ECO:0000313" key="11">
    <source>
        <dbReference type="EMBL" id="RPB09422.1"/>
    </source>
</evidence>
<dbReference type="InterPro" id="IPR013260">
    <property type="entry name" value="mRNA_splic_SYF2"/>
</dbReference>
<keyword evidence="6 9" id="KW-0747">Spliceosome</keyword>
<feature type="compositionally biased region" description="Low complexity" evidence="10">
    <location>
        <begin position="28"/>
        <end position="49"/>
    </location>
</feature>
<dbReference type="PANTHER" id="PTHR13264:SF5">
    <property type="entry name" value="PRE-MRNA-SPLICING FACTOR SYF2"/>
    <property type="match status" value="1"/>
</dbReference>
<evidence type="ECO:0000256" key="4">
    <source>
        <dbReference type="ARBA" id="ARBA00014745"/>
    </source>
</evidence>
<evidence type="ECO:0000256" key="2">
    <source>
        <dbReference type="ARBA" id="ARBA00004123"/>
    </source>
</evidence>
<dbReference type="Pfam" id="PF08231">
    <property type="entry name" value="SYF2"/>
    <property type="match status" value="1"/>
</dbReference>
<dbReference type="AlphaFoldDB" id="A0A3N4KJD3"/>
<comment type="subcellular location">
    <subcellularLocation>
        <location evidence="2 9">Nucleus</location>
    </subcellularLocation>
</comment>
<evidence type="ECO:0000256" key="6">
    <source>
        <dbReference type="ARBA" id="ARBA00022728"/>
    </source>
</evidence>
<sequence length="290" mass="33424">MPKRKAPSGESSAADQEPRRSKLNQVESSTDTSPPGDTTTTTTQAADGAPDNKTQDRFERWKALKGRAVPLPKKSAEVNRKEVYAERRRQAIDPSETSRLNRRRAEAEFKLAKADAEDEGEDFERKRAWDWTVEESERWDRRVEKKKKHVEDVAFQDYTQTARKIYKKQIRELKPDMESYAADKAKLVRDGTIVETEDGELIAIDRDGEFYADADSLGFIENKPSKQAVDRLVGDLRKAEDARMARRKGGDEEDVTYINDKNKQFNQKLARYYNKYTGEIRDSFERGTMV</sequence>
<feature type="compositionally biased region" description="Basic and acidic residues" evidence="10">
    <location>
        <begin position="53"/>
        <end position="62"/>
    </location>
</feature>
<evidence type="ECO:0000256" key="10">
    <source>
        <dbReference type="SAM" id="MobiDB-lite"/>
    </source>
</evidence>
<keyword evidence="7 9" id="KW-0508">mRNA splicing</keyword>
<name>A0A3N4KJD3_9PEZI</name>
<dbReference type="GO" id="GO:0071014">
    <property type="term" value="C:post-mRNA release spliceosomal complex"/>
    <property type="evidence" value="ECO:0007669"/>
    <property type="project" value="TreeGrafter"/>
</dbReference>
<dbReference type="GO" id="GO:0000974">
    <property type="term" value="C:Prp19 complex"/>
    <property type="evidence" value="ECO:0007669"/>
    <property type="project" value="TreeGrafter"/>
</dbReference>
<protein>
    <recommendedName>
        <fullName evidence="4 9">Pre-mRNA-splicing factor SYF2</fullName>
    </recommendedName>
</protein>
<dbReference type="GO" id="GO:0000398">
    <property type="term" value="P:mRNA splicing, via spliceosome"/>
    <property type="evidence" value="ECO:0007669"/>
    <property type="project" value="UniProtKB-UniRule"/>
</dbReference>
<keyword evidence="12" id="KW-1185">Reference proteome</keyword>
<keyword evidence="5 9" id="KW-0507">mRNA processing</keyword>
<dbReference type="EMBL" id="ML119152">
    <property type="protein sequence ID" value="RPB09422.1"/>
    <property type="molecule type" value="Genomic_DNA"/>
</dbReference>
<evidence type="ECO:0000256" key="8">
    <source>
        <dbReference type="ARBA" id="ARBA00023242"/>
    </source>
</evidence>
<evidence type="ECO:0000256" key="5">
    <source>
        <dbReference type="ARBA" id="ARBA00022664"/>
    </source>
</evidence>
<evidence type="ECO:0000256" key="1">
    <source>
        <dbReference type="ARBA" id="ARBA00003777"/>
    </source>
</evidence>
<evidence type="ECO:0000256" key="3">
    <source>
        <dbReference type="ARBA" id="ARBA00010028"/>
    </source>
</evidence>
<gene>
    <name evidence="11" type="ORF">P167DRAFT_567263</name>
</gene>
<dbReference type="FunCoup" id="A0A3N4KJD3">
    <property type="interactions" value="123"/>
</dbReference>
<dbReference type="PANTHER" id="PTHR13264">
    <property type="entry name" value="GCIP-INTERACTING PROTEIN P29"/>
    <property type="match status" value="1"/>
</dbReference>
<proteinExistence type="inferred from homology"/>
<feature type="region of interest" description="Disordered" evidence="10">
    <location>
        <begin position="1"/>
        <end position="77"/>
    </location>
</feature>
<organism evidence="11 12">
    <name type="scientific">Morchella conica CCBAS932</name>
    <dbReference type="NCBI Taxonomy" id="1392247"/>
    <lineage>
        <taxon>Eukaryota</taxon>
        <taxon>Fungi</taxon>
        <taxon>Dikarya</taxon>
        <taxon>Ascomycota</taxon>
        <taxon>Pezizomycotina</taxon>
        <taxon>Pezizomycetes</taxon>
        <taxon>Pezizales</taxon>
        <taxon>Morchellaceae</taxon>
        <taxon>Morchella</taxon>
    </lineage>
</organism>
<dbReference type="InParanoid" id="A0A3N4KJD3"/>
<keyword evidence="8 9" id="KW-0539">Nucleus</keyword>
<dbReference type="STRING" id="1392247.A0A3N4KJD3"/>
<evidence type="ECO:0000256" key="9">
    <source>
        <dbReference type="RuleBase" id="RU367148"/>
    </source>
</evidence>